<sequence>MSGRDDEWGGRTVIRPNPGGARQGGPSRPPGASPLRDDWARPVDRGDGAGWSAPEEGRQPAWARTGEAPNGWKAPRTGQEPGNLFPEGPAKEKPQAPAQKIPLAAVIGAREGERMASANPLLDAAAPLLILIGRLRLGVVEMEATPLMNHVISQIDGFARKAIEAGYSNDDARRGQYALCATADDIVQNLPSRERAEWLRYPMLARFFEVRDSGVEFFEVLRDILANPAAEYDLLELYHACLSLGFEGKYRTGHGGDAGLSHERRRVYEALRRVKARPDDDIAPRWQGQAIAARALRAAVPLWVVASLAAVFLVGLFFALRILLAGEAEAVADELTALNTAPQVALVRPPSAEIVTPRPPETSQLERIRQALAGEIGKGGLAVEPVGESITIRVDNSLLFDSGSADVTPAFRKLADDIARALDDEQGQIFVTGHTDNVRLSGLGRFKSNQDLSLARAQSVEAVLAENLGNPARIVVEGRGADQPIAGNKTSEGRSRNRRVEIAIPREETLPLPTLEPDRQP</sequence>
<dbReference type="PANTHER" id="PTHR30329">
    <property type="entry name" value="STATOR ELEMENT OF FLAGELLAR MOTOR COMPLEX"/>
    <property type="match status" value="1"/>
</dbReference>
<dbReference type="NCBIfam" id="NF038228">
    <property type="entry name" value="IcmH_DotU_IVB"/>
    <property type="match status" value="1"/>
</dbReference>
<dbReference type="CDD" id="cd07185">
    <property type="entry name" value="OmpA_C-like"/>
    <property type="match status" value="1"/>
</dbReference>
<evidence type="ECO:0000256" key="2">
    <source>
        <dbReference type="SAM" id="MobiDB-lite"/>
    </source>
</evidence>
<organism evidence="5 6">
    <name type="scientific">Jiella mangrovi</name>
    <dbReference type="NCBI Taxonomy" id="2821407"/>
    <lineage>
        <taxon>Bacteria</taxon>
        <taxon>Pseudomonadati</taxon>
        <taxon>Pseudomonadota</taxon>
        <taxon>Alphaproteobacteria</taxon>
        <taxon>Hyphomicrobiales</taxon>
        <taxon>Aurantimonadaceae</taxon>
        <taxon>Jiella</taxon>
    </lineage>
</organism>
<protein>
    <submittedName>
        <fullName evidence="5">Type VI secretion system protein TssL, long form</fullName>
    </submittedName>
</protein>
<dbReference type="PROSITE" id="PS51123">
    <property type="entry name" value="OMPA_2"/>
    <property type="match status" value="1"/>
</dbReference>
<dbReference type="NCBIfam" id="TIGR03350">
    <property type="entry name" value="type_VI_ompA"/>
    <property type="match status" value="1"/>
</dbReference>
<reference evidence="5 6" key="1">
    <citation type="submission" date="2021-04" db="EMBL/GenBank/DDBJ databases">
        <title>Whole genome sequence of Jiella sp. KSK16Y-1.</title>
        <authorList>
            <person name="Tuo L."/>
        </authorList>
    </citation>
    <scope>NUCLEOTIDE SEQUENCE [LARGE SCALE GENOMIC DNA]</scope>
    <source>
        <strain evidence="5 6">KSK16Y-1</strain>
    </source>
</reference>
<evidence type="ECO:0000256" key="3">
    <source>
        <dbReference type="SAM" id="Phobius"/>
    </source>
</evidence>
<keyword evidence="6" id="KW-1185">Reference proteome</keyword>
<comment type="caution">
    <text evidence="5">The sequence shown here is derived from an EMBL/GenBank/DDBJ whole genome shotgun (WGS) entry which is preliminary data.</text>
</comment>
<evidence type="ECO:0000256" key="1">
    <source>
        <dbReference type="PROSITE-ProRule" id="PRU00473"/>
    </source>
</evidence>
<dbReference type="InterPro" id="IPR050330">
    <property type="entry name" value="Bact_OuterMem_StrucFunc"/>
</dbReference>
<keyword evidence="1 3" id="KW-0472">Membrane</keyword>
<feature type="region of interest" description="Disordered" evidence="2">
    <location>
        <begin position="482"/>
        <end position="521"/>
    </location>
</feature>
<dbReference type="PANTHER" id="PTHR30329:SF19">
    <property type="entry name" value="OUTER MEMBRANE PROTEIN, OMPA FAMILY"/>
    <property type="match status" value="1"/>
</dbReference>
<dbReference type="Pfam" id="PF09850">
    <property type="entry name" value="DotU"/>
    <property type="match status" value="1"/>
</dbReference>
<dbReference type="Pfam" id="PF00691">
    <property type="entry name" value="OmpA"/>
    <property type="match status" value="1"/>
</dbReference>
<dbReference type="InterPro" id="IPR038522">
    <property type="entry name" value="T4/T6SS_DotU_sf"/>
</dbReference>
<evidence type="ECO:0000313" key="5">
    <source>
        <dbReference type="EMBL" id="MBP0617641.1"/>
    </source>
</evidence>
<gene>
    <name evidence="5" type="primary">tssL</name>
    <name evidence="5" type="ORF">J6595_18815</name>
</gene>
<keyword evidence="3" id="KW-0812">Transmembrane</keyword>
<dbReference type="RefSeq" id="WP_209596606.1">
    <property type="nucleotide sequence ID" value="NZ_JAGJCF010000018.1"/>
</dbReference>
<name>A0ABS4BLT2_9HYPH</name>
<dbReference type="InterPro" id="IPR017732">
    <property type="entry name" value="T4/T6SS_DotU"/>
</dbReference>
<feature type="domain" description="OmpA-like" evidence="4">
    <location>
        <begin position="386"/>
        <end position="508"/>
    </location>
</feature>
<evidence type="ECO:0000313" key="6">
    <source>
        <dbReference type="Proteomes" id="UP000678276"/>
    </source>
</evidence>
<feature type="compositionally biased region" description="Basic and acidic residues" evidence="2">
    <location>
        <begin position="491"/>
        <end position="509"/>
    </location>
</feature>
<dbReference type="Gene3D" id="1.25.40.590">
    <property type="entry name" value="Type IV / VI secretion system, DotU"/>
    <property type="match status" value="1"/>
</dbReference>
<dbReference type="Gene3D" id="3.30.1330.60">
    <property type="entry name" value="OmpA-like domain"/>
    <property type="match status" value="1"/>
</dbReference>
<evidence type="ECO:0000259" key="4">
    <source>
        <dbReference type="PROSITE" id="PS51123"/>
    </source>
</evidence>
<dbReference type="NCBIfam" id="TIGR03349">
    <property type="entry name" value="IV_VI_DotU"/>
    <property type="match status" value="1"/>
</dbReference>
<proteinExistence type="predicted"/>
<keyword evidence="3" id="KW-1133">Transmembrane helix</keyword>
<feature type="transmembrane region" description="Helical" evidence="3">
    <location>
        <begin position="300"/>
        <end position="320"/>
    </location>
</feature>
<feature type="region of interest" description="Disordered" evidence="2">
    <location>
        <begin position="1"/>
        <end position="99"/>
    </location>
</feature>
<dbReference type="InterPro" id="IPR017733">
    <property type="entry name" value="OmpA-like_dom_proteobacteria"/>
</dbReference>
<accession>A0ABS4BLT2</accession>
<feature type="compositionally biased region" description="Basic and acidic residues" evidence="2">
    <location>
        <begin position="35"/>
        <end position="47"/>
    </location>
</feature>
<dbReference type="InterPro" id="IPR006665">
    <property type="entry name" value="OmpA-like"/>
</dbReference>
<dbReference type="EMBL" id="JAGJCF010000018">
    <property type="protein sequence ID" value="MBP0617641.1"/>
    <property type="molecule type" value="Genomic_DNA"/>
</dbReference>
<dbReference type="InterPro" id="IPR036737">
    <property type="entry name" value="OmpA-like_sf"/>
</dbReference>
<dbReference type="Proteomes" id="UP000678276">
    <property type="component" value="Unassembled WGS sequence"/>
</dbReference>
<dbReference type="SUPFAM" id="SSF103088">
    <property type="entry name" value="OmpA-like"/>
    <property type="match status" value="1"/>
</dbReference>